<comment type="caution">
    <text evidence="12">The sequence shown here is derived from an EMBL/GenBank/DDBJ whole genome shotgun (WGS) entry which is preliminary data.</text>
</comment>
<dbReference type="InterPro" id="IPR033463">
    <property type="entry name" value="sCache_3"/>
</dbReference>
<dbReference type="EMBL" id="JAEOAH010000011">
    <property type="protein sequence ID" value="MBK3495166.1"/>
    <property type="molecule type" value="Genomic_DNA"/>
</dbReference>
<dbReference type="SUPFAM" id="SSF58104">
    <property type="entry name" value="Methyl-accepting chemotaxis protein (MCP) signaling domain"/>
    <property type="match status" value="1"/>
</dbReference>
<evidence type="ECO:0000256" key="5">
    <source>
        <dbReference type="ARBA" id="ARBA00023136"/>
    </source>
</evidence>
<dbReference type="CDD" id="cd11386">
    <property type="entry name" value="MCP_signal"/>
    <property type="match status" value="1"/>
</dbReference>
<evidence type="ECO:0000256" key="6">
    <source>
        <dbReference type="ARBA" id="ARBA00023224"/>
    </source>
</evidence>
<feature type="domain" description="HAMP" evidence="11">
    <location>
        <begin position="208"/>
        <end position="262"/>
    </location>
</feature>
<dbReference type="Pfam" id="PF17202">
    <property type="entry name" value="sCache_3_3"/>
    <property type="match status" value="1"/>
</dbReference>
<keyword evidence="13" id="KW-1185">Reference proteome</keyword>
<keyword evidence="4 9" id="KW-1133">Transmembrane helix</keyword>
<comment type="subcellular location">
    <subcellularLocation>
        <location evidence="1">Cell membrane</location>
        <topology evidence="1">Multi-pass membrane protein</topology>
    </subcellularLocation>
</comment>
<comment type="similarity">
    <text evidence="7">Belongs to the methyl-accepting chemotaxis (MCP) protein family.</text>
</comment>
<dbReference type="Pfam" id="PF00672">
    <property type="entry name" value="HAMP"/>
    <property type="match status" value="1"/>
</dbReference>
<evidence type="ECO:0000256" key="2">
    <source>
        <dbReference type="ARBA" id="ARBA00022475"/>
    </source>
</evidence>
<dbReference type="InterPro" id="IPR003660">
    <property type="entry name" value="HAMP_dom"/>
</dbReference>
<dbReference type="Gene3D" id="1.10.287.950">
    <property type="entry name" value="Methyl-accepting chemotaxis protein"/>
    <property type="match status" value="1"/>
</dbReference>
<feature type="transmembrane region" description="Helical" evidence="9">
    <location>
        <begin position="188"/>
        <end position="211"/>
    </location>
</feature>
<evidence type="ECO:0000256" key="1">
    <source>
        <dbReference type="ARBA" id="ARBA00004651"/>
    </source>
</evidence>
<dbReference type="Pfam" id="PF00015">
    <property type="entry name" value="MCPsignal"/>
    <property type="match status" value="1"/>
</dbReference>
<dbReference type="Proteomes" id="UP000618943">
    <property type="component" value="Unassembled WGS sequence"/>
</dbReference>
<evidence type="ECO:0000259" key="10">
    <source>
        <dbReference type="PROSITE" id="PS50111"/>
    </source>
</evidence>
<dbReference type="RefSeq" id="WP_200748934.1">
    <property type="nucleotide sequence ID" value="NZ_JAEOAH010000011.1"/>
</dbReference>
<accession>A0ABS1H6Z1</accession>
<evidence type="ECO:0000259" key="11">
    <source>
        <dbReference type="PROSITE" id="PS50885"/>
    </source>
</evidence>
<proteinExistence type="inferred from homology"/>
<evidence type="ECO:0000256" key="3">
    <source>
        <dbReference type="ARBA" id="ARBA00022692"/>
    </source>
</evidence>
<gene>
    <name evidence="12" type="ORF">JFL43_09920</name>
</gene>
<organism evidence="12 13">
    <name type="scientific">Viridibacillus soli</name>
    <dbReference type="NCBI Taxonomy" id="2798301"/>
    <lineage>
        <taxon>Bacteria</taxon>
        <taxon>Bacillati</taxon>
        <taxon>Bacillota</taxon>
        <taxon>Bacilli</taxon>
        <taxon>Bacillales</taxon>
        <taxon>Caryophanaceae</taxon>
        <taxon>Viridibacillus</taxon>
    </lineage>
</organism>
<dbReference type="PROSITE" id="PS50885">
    <property type="entry name" value="HAMP"/>
    <property type="match status" value="1"/>
</dbReference>
<dbReference type="PROSITE" id="PS50111">
    <property type="entry name" value="CHEMOTAXIS_TRANSDUC_2"/>
    <property type="match status" value="1"/>
</dbReference>
<keyword evidence="6 8" id="KW-0807">Transducer</keyword>
<evidence type="ECO:0000256" key="7">
    <source>
        <dbReference type="ARBA" id="ARBA00029447"/>
    </source>
</evidence>
<dbReference type="CDD" id="cd06225">
    <property type="entry name" value="HAMP"/>
    <property type="match status" value="1"/>
</dbReference>
<dbReference type="PANTHER" id="PTHR32089">
    <property type="entry name" value="METHYL-ACCEPTING CHEMOTAXIS PROTEIN MCPB"/>
    <property type="match status" value="1"/>
</dbReference>
<evidence type="ECO:0000313" key="12">
    <source>
        <dbReference type="EMBL" id="MBK3495166.1"/>
    </source>
</evidence>
<reference evidence="12 13" key="1">
    <citation type="submission" date="2020-12" db="EMBL/GenBank/DDBJ databases">
        <title>YIM B01967 draft genome.</title>
        <authorList>
            <person name="Yan X."/>
        </authorList>
    </citation>
    <scope>NUCLEOTIDE SEQUENCE [LARGE SCALE GENOMIC DNA]</scope>
    <source>
        <strain evidence="12 13">YIM B01967</strain>
    </source>
</reference>
<dbReference type="Gene3D" id="6.10.340.10">
    <property type="match status" value="1"/>
</dbReference>
<sequence length="567" mass="61026">MNKLKHIKIGMKFTTLQVGVIVFLCILITIVAKWQIEQSLMVTFEDQVTEASVMGATVVNDRFKGDWAVKDGELYKGEHNFTNETELVDEIGKTMSGVVTIFKGDTRIATNVQVDGKRSVGTQASKTVIDQVLEKGNTYIGVADVVGTSYVTIYKPLKDTSGEIIGMWSAGEPLTKIDEITMDVLTKIILALLIGGSIAIIGSILLTRALVKPIAKINLQLKNIAQGEGDLTQELAITTHDETGELAQSFNQMLGSLRKMMQQVGDSAVHVASASEELSANAEQTTDATGQIAQSIHEIADGAEIQESGAHLSFQAIEAVRINLQQVVDQSTTVSNVAKETSKEAQNGNDSLQKVINQMDVINNATTNAAVSIDQLGKQSKEIGNIVEVIKAISEQTNLLALNAAIEAARAGEHGKGFAVVADEVRKLAEQSKVSAAQIMELISQTQQGMDKAVKAIELGAKETASGMLVVEETKQGFGKIMQSVKQVSERIQEVSSIATNMHDTVQNVHASVEDTLNIAKNSTSTTQIVASASEEQLATMEEITSSAETMSKMAEELQQLVNQFKY</sequence>
<dbReference type="SUPFAM" id="SSF103190">
    <property type="entry name" value="Sensory domain-like"/>
    <property type="match status" value="1"/>
</dbReference>
<keyword evidence="2" id="KW-1003">Cell membrane</keyword>
<keyword evidence="3 9" id="KW-0812">Transmembrane</keyword>
<protein>
    <submittedName>
        <fullName evidence="12">Methyl-accepting chemotaxis protein</fullName>
    </submittedName>
</protein>
<feature type="transmembrane region" description="Helical" evidence="9">
    <location>
        <begin position="12"/>
        <end position="32"/>
    </location>
</feature>
<evidence type="ECO:0000256" key="9">
    <source>
        <dbReference type="SAM" id="Phobius"/>
    </source>
</evidence>
<feature type="domain" description="Methyl-accepting transducer" evidence="10">
    <location>
        <begin position="281"/>
        <end position="517"/>
    </location>
</feature>
<dbReference type="SMART" id="SM00304">
    <property type="entry name" value="HAMP"/>
    <property type="match status" value="1"/>
</dbReference>
<dbReference type="InterPro" id="IPR004089">
    <property type="entry name" value="MCPsignal_dom"/>
</dbReference>
<name>A0ABS1H6Z1_9BACL</name>
<dbReference type="SMART" id="SM00283">
    <property type="entry name" value="MA"/>
    <property type="match status" value="1"/>
</dbReference>
<evidence type="ECO:0000256" key="4">
    <source>
        <dbReference type="ARBA" id="ARBA00022989"/>
    </source>
</evidence>
<dbReference type="InterPro" id="IPR029151">
    <property type="entry name" value="Sensor-like_sf"/>
</dbReference>
<evidence type="ECO:0000256" key="8">
    <source>
        <dbReference type="PROSITE-ProRule" id="PRU00284"/>
    </source>
</evidence>
<evidence type="ECO:0000313" key="13">
    <source>
        <dbReference type="Proteomes" id="UP000618943"/>
    </source>
</evidence>
<keyword evidence="5 9" id="KW-0472">Membrane</keyword>
<dbReference type="PANTHER" id="PTHR32089:SF112">
    <property type="entry name" value="LYSOZYME-LIKE PROTEIN-RELATED"/>
    <property type="match status" value="1"/>
</dbReference>